<dbReference type="Proteomes" id="UP001062901">
    <property type="component" value="Unassembled WGS sequence"/>
</dbReference>
<sequence>MVAHEAPSPRTQNQYREHAAEAEPLNKSISNRCAAASENIGGLCSGCGIKRRIVRIKAQQ</sequence>
<dbReference type="EMBL" id="BAQD01000087">
    <property type="protein sequence ID" value="GBQ08345.1"/>
    <property type="molecule type" value="Genomic_DNA"/>
</dbReference>
<gene>
    <name evidence="2" type="ORF">AA15669_1745</name>
</gene>
<name>A0ABQ0P159_9PROT</name>
<evidence type="ECO:0000256" key="1">
    <source>
        <dbReference type="SAM" id="MobiDB-lite"/>
    </source>
</evidence>
<protein>
    <submittedName>
        <fullName evidence="2">Uncharacterized protein</fullName>
    </submittedName>
</protein>
<keyword evidence="3" id="KW-1185">Reference proteome</keyword>
<feature type="region of interest" description="Disordered" evidence="1">
    <location>
        <begin position="1"/>
        <end position="22"/>
    </location>
</feature>
<evidence type="ECO:0000313" key="2">
    <source>
        <dbReference type="EMBL" id="GBQ08345.1"/>
    </source>
</evidence>
<comment type="caution">
    <text evidence="2">The sequence shown here is derived from an EMBL/GenBank/DDBJ whole genome shotgun (WGS) entry which is preliminary data.</text>
</comment>
<reference evidence="2" key="1">
    <citation type="submission" date="2013-04" db="EMBL/GenBank/DDBJ databases">
        <title>The genome sequencing project of 58 acetic acid bacteria.</title>
        <authorList>
            <person name="Okamoto-Kainuma A."/>
            <person name="Ishikawa M."/>
            <person name="Umino S."/>
            <person name="Koizumi Y."/>
            <person name="Shiwa Y."/>
            <person name="Yoshikawa H."/>
            <person name="Matsutani M."/>
            <person name="Matsushita K."/>
        </authorList>
    </citation>
    <scope>NUCLEOTIDE SEQUENCE</scope>
    <source>
        <strain evidence="2">DSM 15669</strain>
    </source>
</reference>
<evidence type="ECO:0000313" key="3">
    <source>
        <dbReference type="Proteomes" id="UP001062901"/>
    </source>
</evidence>
<accession>A0ABQ0P159</accession>
<proteinExistence type="predicted"/>
<organism evidence="2 3">
    <name type="scientific">Saccharibacter floricola DSM 15669</name>
    <dbReference type="NCBI Taxonomy" id="1123227"/>
    <lineage>
        <taxon>Bacteria</taxon>
        <taxon>Pseudomonadati</taxon>
        <taxon>Pseudomonadota</taxon>
        <taxon>Alphaproteobacteria</taxon>
        <taxon>Acetobacterales</taxon>
        <taxon>Acetobacteraceae</taxon>
        <taxon>Saccharibacter</taxon>
    </lineage>
</organism>